<dbReference type="PROSITE" id="PS00163">
    <property type="entry name" value="FUMARATE_LYASES"/>
    <property type="match status" value="1"/>
</dbReference>
<dbReference type="Gene3D" id="1.20.200.10">
    <property type="entry name" value="Fumarase/aspartase (Central domain)"/>
    <property type="match status" value="1"/>
</dbReference>
<dbReference type="GO" id="GO:0042450">
    <property type="term" value="P:L-arginine biosynthetic process via ornithine"/>
    <property type="evidence" value="ECO:0007669"/>
    <property type="project" value="UniProtKB-UniRule"/>
</dbReference>
<evidence type="ECO:0000256" key="1">
    <source>
        <dbReference type="ARBA" id="ARBA00000985"/>
    </source>
</evidence>
<dbReference type="InterPro" id="IPR008948">
    <property type="entry name" value="L-Aspartase-like"/>
</dbReference>
<dbReference type="InterPro" id="IPR024083">
    <property type="entry name" value="Fumarase/histidase_N"/>
</dbReference>
<evidence type="ECO:0000313" key="10">
    <source>
        <dbReference type="EMBL" id="ROQ92262.1"/>
    </source>
</evidence>
<dbReference type="InterPro" id="IPR009049">
    <property type="entry name" value="Argininosuccinate_lyase"/>
</dbReference>
<comment type="pathway">
    <text evidence="2 7">Amino-acid biosynthesis; L-arginine biosynthesis; L-arginine from L-ornithine and carbamoyl phosphate: step 3/3.</text>
</comment>
<dbReference type="PRINTS" id="PR00149">
    <property type="entry name" value="FUMRATELYASE"/>
</dbReference>
<comment type="caution">
    <text evidence="10">The sequence shown here is derived from an EMBL/GenBank/DDBJ whole genome shotgun (WGS) entry which is preliminary data.</text>
</comment>
<organism evidence="10 11">
    <name type="scientific">Desulfosoma caldarium</name>
    <dbReference type="NCBI Taxonomy" id="610254"/>
    <lineage>
        <taxon>Bacteria</taxon>
        <taxon>Pseudomonadati</taxon>
        <taxon>Thermodesulfobacteriota</taxon>
        <taxon>Syntrophobacteria</taxon>
        <taxon>Syntrophobacterales</taxon>
        <taxon>Syntrophobacteraceae</taxon>
        <taxon>Desulfosoma</taxon>
    </lineage>
</organism>
<sequence>MSEKMWQGRFEQPTDSLVEEFTSSIHFDRRLYRYDIQGSIAHCRMLAECGILTHEEASQIVQGLGEILREIDRGELALDATQEDIHMAVEQRLMQKIGEVGGKLHTARSRNDQIALDTRLFMRDVVLECRRLLLETVRLLTELAEKNLHVIMPGFTHLQHAQPVLLAHHLMAYVEMFLRDEERLAQCYDRINVLPLGSAALAGTTFPIDMEMTARALGFPRITRNSMDAVSDRDYLIEFCAASAMLMMHISRFAEELVLWSTEEFAFVDISDAFCTGSSIMPQKKNPDVPELMRGKTARVYGNLMALLTLVKSLPLTYNRDLQEDKEPAFDTADTVRLTLAVLNKMLPELRFQGDRMEAAAAKGYALATEVADYLVRKGVPFRKAHHVVGQLVHHCEKLGKDFTDCTVEELKKFHKALDADLFGVLTLQSAVQRRMSHGGTSPQRVREAIGAVRIETTQRLERVNADTPRLS</sequence>
<dbReference type="InterPro" id="IPR022761">
    <property type="entry name" value="Fumarate_lyase_N"/>
</dbReference>
<dbReference type="InterPro" id="IPR029419">
    <property type="entry name" value="Arg_succ_lyase_C"/>
</dbReference>
<dbReference type="SUPFAM" id="SSF48557">
    <property type="entry name" value="L-aspartase-like"/>
    <property type="match status" value="1"/>
</dbReference>
<comment type="subcellular location">
    <subcellularLocation>
        <location evidence="7">Cytoplasm</location>
    </subcellularLocation>
</comment>
<dbReference type="UniPathway" id="UPA00068">
    <property type="reaction ID" value="UER00114"/>
</dbReference>
<dbReference type="Pfam" id="PF14698">
    <property type="entry name" value="ASL_C2"/>
    <property type="match status" value="1"/>
</dbReference>
<dbReference type="OrthoDB" id="9769623at2"/>
<keyword evidence="4 7" id="KW-0055">Arginine biosynthesis</keyword>
<evidence type="ECO:0000256" key="2">
    <source>
        <dbReference type="ARBA" id="ARBA00004941"/>
    </source>
</evidence>
<keyword evidence="7" id="KW-0963">Cytoplasm</keyword>
<dbReference type="Proteomes" id="UP000276223">
    <property type="component" value="Unassembled WGS sequence"/>
</dbReference>
<dbReference type="EC" id="4.3.2.1" evidence="3 7"/>
<dbReference type="GO" id="GO:0004056">
    <property type="term" value="F:argininosuccinate lyase activity"/>
    <property type="evidence" value="ECO:0007669"/>
    <property type="project" value="UniProtKB-UniRule"/>
</dbReference>
<evidence type="ECO:0000256" key="4">
    <source>
        <dbReference type="ARBA" id="ARBA00022571"/>
    </source>
</evidence>
<accession>A0A3N1UM26</accession>
<gene>
    <name evidence="7" type="primary">argH</name>
    <name evidence="10" type="ORF">EDC27_1964</name>
</gene>
<evidence type="ECO:0000313" key="11">
    <source>
        <dbReference type="Proteomes" id="UP000276223"/>
    </source>
</evidence>
<reference evidence="10 11" key="1">
    <citation type="submission" date="2018-11" db="EMBL/GenBank/DDBJ databases">
        <title>Genomic Encyclopedia of Type Strains, Phase IV (KMG-IV): sequencing the most valuable type-strain genomes for metagenomic binning, comparative biology and taxonomic classification.</title>
        <authorList>
            <person name="Goeker M."/>
        </authorList>
    </citation>
    <scope>NUCLEOTIDE SEQUENCE [LARGE SCALE GENOMIC DNA]</scope>
    <source>
        <strain evidence="10 11">DSM 22027</strain>
    </source>
</reference>
<dbReference type="FunFam" id="1.10.40.30:FF:000001">
    <property type="entry name" value="Argininosuccinate lyase"/>
    <property type="match status" value="1"/>
</dbReference>
<dbReference type="PANTHER" id="PTHR43814">
    <property type="entry name" value="ARGININOSUCCINATE LYASE"/>
    <property type="match status" value="1"/>
</dbReference>
<dbReference type="FunFam" id="1.20.200.10:FF:000015">
    <property type="entry name" value="argininosuccinate lyase isoform X2"/>
    <property type="match status" value="1"/>
</dbReference>
<keyword evidence="11" id="KW-1185">Reference proteome</keyword>
<dbReference type="InterPro" id="IPR000362">
    <property type="entry name" value="Fumarate_lyase_fam"/>
</dbReference>
<evidence type="ECO:0000256" key="5">
    <source>
        <dbReference type="ARBA" id="ARBA00022605"/>
    </source>
</evidence>
<dbReference type="Gene3D" id="1.10.275.10">
    <property type="entry name" value="Fumarase/aspartase (N-terminal domain)"/>
    <property type="match status" value="1"/>
</dbReference>
<dbReference type="Gene3D" id="1.10.40.30">
    <property type="entry name" value="Fumarase/aspartase (C-terminal domain)"/>
    <property type="match status" value="1"/>
</dbReference>
<evidence type="ECO:0000259" key="8">
    <source>
        <dbReference type="Pfam" id="PF00206"/>
    </source>
</evidence>
<dbReference type="PANTHER" id="PTHR43814:SF1">
    <property type="entry name" value="ARGININOSUCCINATE LYASE"/>
    <property type="match status" value="1"/>
</dbReference>
<dbReference type="RefSeq" id="WP_123290426.1">
    <property type="nucleotide sequence ID" value="NZ_RJVA01000012.1"/>
</dbReference>
<dbReference type="InterPro" id="IPR020557">
    <property type="entry name" value="Fumarate_lyase_CS"/>
</dbReference>
<evidence type="ECO:0000256" key="3">
    <source>
        <dbReference type="ARBA" id="ARBA00012338"/>
    </source>
</evidence>
<keyword evidence="6 7" id="KW-0456">Lyase</keyword>
<feature type="domain" description="Fumarate lyase N-terminal" evidence="8">
    <location>
        <begin position="8"/>
        <end position="302"/>
    </location>
</feature>
<dbReference type="Pfam" id="PF00206">
    <property type="entry name" value="Lyase_1"/>
    <property type="match status" value="1"/>
</dbReference>
<dbReference type="NCBIfam" id="TIGR00838">
    <property type="entry name" value="argH"/>
    <property type="match status" value="1"/>
</dbReference>
<comment type="similarity">
    <text evidence="7">Belongs to the lyase 1 family. Argininosuccinate lyase subfamily.</text>
</comment>
<comment type="catalytic activity">
    <reaction evidence="1 7">
        <text>2-(N(omega)-L-arginino)succinate = fumarate + L-arginine</text>
        <dbReference type="Rhea" id="RHEA:24020"/>
        <dbReference type="ChEBI" id="CHEBI:29806"/>
        <dbReference type="ChEBI" id="CHEBI:32682"/>
        <dbReference type="ChEBI" id="CHEBI:57472"/>
        <dbReference type="EC" id="4.3.2.1"/>
    </reaction>
</comment>
<name>A0A3N1UM26_9BACT</name>
<evidence type="ECO:0000259" key="9">
    <source>
        <dbReference type="Pfam" id="PF14698"/>
    </source>
</evidence>
<evidence type="ECO:0000256" key="6">
    <source>
        <dbReference type="ARBA" id="ARBA00023239"/>
    </source>
</evidence>
<evidence type="ECO:0000256" key="7">
    <source>
        <dbReference type="HAMAP-Rule" id="MF_00006"/>
    </source>
</evidence>
<keyword evidence="5 7" id="KW-0028">Amino-acid biosynthesis</keyword>
<proteinExistence type="inferred from homology"/>
<protein>
    <recommendedName>
        <fullName evidence="3 7">Argininosuccinate lyase</fullName>
        <shortName evidence="7">ASAL</shortName>
        <ecNumber evidence="3 7">4.3.2.1</ecNumber>
    </recommendedName>
    <alternativeName>
        <fullName evidence="7">Arginosuccinase</fullName>
    </alternativeName>
</protein>
<dbReference type="PRINTS" id="PR00145">
    <property type="entry name" value="ARGSUCLYASE"/>
</dbReference>
<dbReference type="HAMAP" id="MF_00006">
    <property type="entry name" value="Arg_succ_lyase"/>
    <property type="match status" value="1"/>
</dbReference>
<dbReference type="EMBL" id="RJVA01000012">
    <property type="protein sequence ID" value="ROQ92262.1"/>
    <property type="molecule type" value="Genomic_DNA"/>
</dbReference>
<dbReference type="FunFam" id="1.10.275.10:FF:000002">
    <property type="entry name" value="Argininosuccinate lyase"/>
    <property type="match status" value="1"/>
</dbReference>
<dbReference type="AlphaFoldDB" id="A0A3N1UM26"/>
<dbReference type="GO" id="GO:0005829">
    <property type="term" value="C:cytosol"/>
    <property type="evidence" value="ECO:0007669"/>
    <property type="project" value="TreeGrafter"/>
</dbReference>
<dbReference type="CDD" id="cd01359">
    <property type="entry name" value="Argininosuccinate_lyase"/>
    <property type="match status" value="1"/>
</dbReference>
<feature type="domain" description="Argininosuccinate lyase C-terminal" evidence="9">
    <location>
        <begin position="365"/>
        <end position="433"/>
    </location>
</feature>